<keyword evidence="10 13" id="KW-0067">ATP-binding</keyword>
<name>A0A1B1Z9N9_9BACL</name>
<dbReference type="Pfam" id="PF03481">
    <property type="entry name" value="Sua5_C"/>
    <property type="match status" value="1"/>
</dbReference>
<dbReference type="GO" id="GO:0000049">
    <property type="term" value="F:tRNA binding"/>
    <property type="evidence" value="ECO:0007669"/>
    <property type="project" value="TreeGrafter"/>
</dbReference>
<evidence type="ECO:0000256" key="6">
    <source>
        <dbReference type="ARBA" id="ARBA00022679"/>
    </source>
</evidence>
<feature type="binding site" evidence="14">
    <location>
        <position position="70"/>
    </location>
    <ligand>
        <name>ATP</name>
        <dbReference type="ChEBI" id="CHEBI:30616"/>
    </ligand>
</feature>
<evidence type="ECO:0000256" key="7">
    <source>
        <dbReference type="ARBA" id="ARBA00022694"/>
    </source>
</evidence>
<dbReference type="PIRSF" id="PIRSF004930">
    <property type="entry name" value="Tln_factor_SUA5"/>
    <property type="match status" value="1"/>
</dbReference>
<feature type="binding site" evidence="14">
    <location>
        <position position="43"/>
    </location>
    <ligand>
        <name>L-threonine</name>
        <dbReference type="ChEBI" id="CHEBI:57926"/>
    </ligand>
</feature>
<dbReference type="GO" id="GO:0008033">
    <property type="term" value="P:tRNA processing"/>
    <property type="evidence" value="ECO:0007669"/>
    <property type="project" value="UniProtKB-KW"/>
</dbReference>
<dbReference type="InterPro" id="IPR010923">
    <property type="entry name" value="T(6)A37_SUA5"/>
</dbReference>
<evidence type="ECO:0000259" key="15">
    <source>
        <dbReference type="PROSITE" id="PS51163"/>
    </source>
</evidence>
<dbReference type="PANTHER" id="PTHR17490:SF16">
    <property type="entry name" value="THREONYLCARBAMOYL-AMP SYNTHASE"/>
    <property type="match status" value="1"/>
</dbReference>
<dbReference type="RefSeq" id="WP_066293939.1">
    <property type="nucleotide sequence ID" value="NZ_CP016761.1"/>
</dbReference>
<dbReference type="EMBL" id="CP016761">
    <property type="protein sequence ID" value="ANX14146.1"/>
    <property type="molecule type" value="Genomic_DNA"/>
</dbReference>
<evidence type="ECO:0000256" key="10">
    <source>
        <dbReference type="ARBA" id="ARBA00022840"/>
    </source>
</evidence>
<proteinExistence type="inferred from homology"/>
<dbReference type="Proteomes" id="UP000077412">
    <property type="component" value="Chromosome"/>
</dbReference>
<sequence length="352" mass="37940">MKSFQTERWTVDNFEENLIKHPHVIQASLWIKQNEVVALPTETVYGLAGNAQSDHAIARIFEAKGRPSDNPLIVHISDRKQLKGLVSSIPLNAQKLMDAFWPGPLTIVLPKGKDVSEKVTAGLSTVAVRMPNHAIALAVIEASGVPLAAPSANLSGKPSPTTANHVYEDLKGKIPGIVDGGSTGVGVESTVVECTDETVTILRPGGVTFEDLEHVVGTGNVMIDPGIQNEKLAPRSPGMKYTHYAPDAPFVLVDGSPDFLQQLVDKERAAGKKIGILTTDERVDFYRADCVIPAGRRENPETVAQHLYEALRSFNEASVDQIFGEVFPKTGVGVAIMNRLEKSAGGNIIKEQ</sequence>
<comment type="function">
    <text evidence="13">Required for the formation of a threonylcarbamoyl group on adenosine at position 37 (t(6)A37) in tRNAs that read codons beginning with adenine.</text>
</comment>
<dbReference type="SUPFAM" id="SSF55821">
    <property type="entry name" value="YrdC/RibB"/>
    <property type="match status" value="1"/>
</dbReference>
<feature type="binding site" evidence="14">
    <location>
        <position position="149"/>
    </location>
    <ligand>
        <name>L-threonine</name>
        <dbReference type="ChEBI" id="CHEBI:57926"/>
    </ligand>
</feature>
<dbReference type="InterPro" id="IPR050156">
    <property type="entry name" value="TC-AMP_synthase_SUA5"/>
</dbReference>
<feature type="binding site" evidence="14">
    <location>
        <position position="75"/>
    </location>
    <ligand>
        <name>L-threonine</name>
        <dbReference type="ChEBI" id="CHEBI:57926"/>
    </ligand>
</feature>
<comment type="subcellular location">
    <subcellularLocation>
        <location evidence="1 13">Cytoplasm</location>
    </subcellularLocation>
</comment>
<feature type="binding site" evidence="14">
    <location>
        <position position="151"/>
    </location>
    <ligand>
        <name>ATP</name>
        <dbReference type="ChEBI" id="CHEBI:30616"/>
    </ligand>
</feature>
<comment type="similarity">
    <text evidence="2 13">Belongs to the SUA5 family.</text>
</comment>
<dbReference type="AlphaFoldDB" id="A0A1B1Z9N9"/>
<dbReference type="InterPro" id="IPR006070">
    <property type="entry name" value="Sua5-like_dom"/>
</dbReference>
<keyword evidence="7 13" id="KW-0819">tRNA processing</keyword>
<dbReference type="EC" id="2.7.7.87" evidence="3 13"/>
<evidence type="ECO:0000313" key="16">
    <source>
        <dbReference type="EMBL" id="ANX14146.1"/>
    </source>
</evidence>
<evidence type="ECO:0000256" key="12">
    <source>
        <dbReference type="ARBA" id="ARBA00048366"/>
    </source>
</evidence>
<protein>
    <recommendedName>
        <fullName evidence="4 13">Threonylcarbamoyl-AMP synthase</fullName>
        <shortName evidence="13">TC-AMP synthase</shortName>
        <ecNumber evidence="3 13">2.7.7.87</ecNumber>
    </recommendedName>
    <alternativeName>
        <fullName evidence="11 13">L-threonylcarbamoyladenylate synthase</fullName>
    </alternativeName>
</protein>
<keyword evidence="9 13" id="KW-0547">Nucleotide-binding</keyword>
<dbReference type="GO" id="GO:0061710">
    <property type="term" value="F:L-threonylcarbamoyladenylate synthase"/>
    <property type="evidence" value="ECO:0007669"/>
    <property type="project" value="UniProtKB-EC"/>
</dbReference>
<dbReference type="Gene3D" id="3.90.870.10">
    <property type="entry name" value="DHBP synthase"/>
    <property type="match status" value="1"/>
</dbReference>
<feature type="binding site" evidence="14">
    <location>
        <position position="125"/>
    </location>
    <ligand>
        <name>ATP</name>
        <dbReference type="ChEBI" id="CHEBI:30616"/>
    </ligand>
</feature>
<dbReference type="STRING" id="255247.ABE41_019205"/>
<evidence type="ECO:0000256" key="8">
    <source>
        <dbReference type="ARBA" id="ARBA00022695"/>
    </source>
</evidence>
<evidence type="ECO:0000256" key="13">
    <source>
        <dbReference type="PIRNR" id="PIRNR004930"/>
    </source>
</evidence>
<dbReference type="Pfam" id="PF01300">
    <property type="entry name" value="Sua5_yciO_yrdC"/>
    <property type="match status" value="1"/>
</dbReference>
<evidence type="ECO:0000313" key="17">
    <source>
        <dbReference type="Proteomes" id="UP000077412"/>
    </source>
</evidence>
<keyword evidence="8 13" id="KW-0548">Nucleotidyltransferase</keyword>
<gene>
    <name evidence="16" type="ORF">ABE41_019205</name>
</gene>
<dbReference type="InterPro" id="IPR005145">
    <property type="entry name" value="Sua5_C"/>
</dbReference>
<dbReference type="GO" id="GO:0005737">
    <property type="term" value="C:cytoplasm"/>
    <property type="evidence" value="ECO:0007669"/>
    <property type="project" value="UniProtKB-SubCell"/>
</dbReference>
<dbReference type="KEGG" id="far:ABE41_019205"/>
<feature type="binding site" evidence="14">
    <location>
        <position position="159"/>
    </location>
    <ligand>
        <name>ATP</name>
        <dbReference type="ChEBI" id="CHEBI:30616"/>
    </ligand>
</feature>
<dbReference type="FunFam" id="3.40.50.11030:FF:000001">
    <property type="entry name" value="Threonylcarbamoyl-AMP synthase"/>
    <property type="match status" value="1"/>
</dbReference>
<keyword evidence="6 13" id="KW-0808">Transferase</keyword>
<dbReference type="Gene3D" id="3.40.50.11030">
    <property type="entry name" value="Threonylcarbamoyl-AMP synthase, C-terminal domain"/>
    <property type="match status" value="1"/>
</dbReference>
<dbReference type="InterPro" id="IPR017945">
    <property type="entry name" value="DHBP_synth_RibB-like_a/b_dom"/>
</dbReference>
<dbReference type="InterPro" id="IPR038385">
    <property type="entry name" value="Sua5/YwlC_C"/>
</dbReference>
<dbReference type="FunFam" id="3.90.870.10:FF:000008">
    <property type="entry name" value="Threonylcarbamoyl-AMP synthase"/>
    <property type="match status" value="1"/>
</dbReference>
<feature type="binding site" evidence="14">
    <location>
        <position position="189"/>
    </location>
    <ligand>
        <name>L-threonine</name>
        <dbReference type="ChEBI" id="CHEBI:57926"/>
    </ligand>
</feature>
<dbReference type="GO" id="GO:0005524">
    <property type="term" value="F:ATP binding"/>
    <property type="evidence" value="ECO:0007669"/>
    <property type="project" value="UniProtKB-UniRule"/>
</dbReference>
<feature type="binding site" evidence="14">
    <location>
        <position position="66"/>
    </location>
    <ligand>
        <name>ATP</name>
        <dbReference type="ChEBI" id="CHEBI:30616"/>
    </ligand>
</feature>
<organism evidence="16 17">
    <name type="scientific">Fictibacillus arsenicus</name>
    <dbReference type="NCBI Taxonomy" id="255247"/>
    <lineage>
        <taxon>Bacteria</taxon>
        <taxon>Bacillati</taxon>
        <taxon>Bacillota</taxon>
        <taxon>Bacilli</taxon>
        <taxon>Bacillales</taxon>
        <taxon>Fictibacillaceae</taxon>
        <taxon>Fictibacillus</taxon>
    </lineage>
</organism>
<evidence type="ECO:0000256" key="4">
    <source>
        <dbReference type="ARBA" id="ARBA00015492"/>
    </source>
</evidence>
<feature type="binding site" evidence="14">
    <location>
        <position position="129"/>
    </location>
    <ligand>
        <name>L-threonine</name>
        <dbReference type="ChEBI" id="CHEBI:57926"/>
    </ligand>
</feature>
<keyword evidence="5 13" id="KW-0963">Cytoplasm</keyword>
<dbReference type="OrthoDB" id="9814580at2"/>
<keyword evidence="17" id="KW-1185">Reference proteome</keyword>
<evidence type="ECO:0000256" key="14">
    <source>
        <dbReference type="PIRSR" id="PIRSR004930-1"/>
    </source>
</evidence>
<evidence type="ECO:0000256" key="5">
    <source>
        <dbReference type="ARBA" id="ARBA00022490"/>
    </source>
</evidence>
<evidence type="ECO:0000256" key="9">
    <source>
        <dbReference type="ARBA" id="ARBA00022741"/>
    </source>
</evidence>
<dbReference type="NCBIfam" id="TIGR00057">
    <property type="entry name" value="L-threonylcarbamoyladenylate synthase"/>
    <property type="match status" value="1"/>
</dbReference>
<accession>A0A1B1Z9N9</accession>
<feature type="binding site" evidence="14">
    <location>
        <position position="244"/>
    </location>
    <ligand>
        <name>ATP</name>
        <dbReference type="ChEBI" id="CHEBI:30616"/>
    </ligand>
</feature>
<feature type="binding site" evidence="14">
    <location>
        <position position="203"/>
    </location>
    <ligand>
        <name>ATP</name>
        <dbReference type="ChEBI" id="CHEBI:30616"/>
    </ligand>
</feature>
<dbReference type="GO" id="GO:0003725">
    <property type="term" value="F:double-stranded RNA binding"/>
    <property type="evidence" value="ECO:0007669"/>
    <property type="project" value="UniProtKB-UniRule"/>
</dbReference>
<evidence type="ECO:0000256" key="3">
    <source>
        <dbReference type="ARBA" id="ARBA00012584"/>
    </source>
</evidence>
<evidence type="ECO:0000256" key="11">
    <source>
        <dbReference type="ARBA" id="ARBA00029774"/>
    </source>
</evidence>
<comment type="catalytic activity">
    <reaction evidence="12 13">
        <text>L-threonine + hydrogencarbonate + ATP = L-threonylcarbamoyladenylate + diphosphate + H2O</text>
        <dbReference type="Rhea" id="RHEA:36407"/>
        <dbReference type="ChEBI" id="CHEBI:15377"/>
        <dbReference type="ChEBI" id="CHEBI:17544"/>
        <dbReference type="ChEBI" id="CHEBI:30616"/>
        <dbReference type="ChEBI" id="CHEBI:33019"/>
        <dbReference type="ChEBI" id="CHEBI:57926"/>
        <dbReference type="ChEBI" id="CHEBI:73682"/>
        <dbReference type="EC" id="2.7.7.87"/>
    </reaction>
</comment>
<evidence type="ECO:0000256" key="2">
    <source>
        <dbReference type="ARBA" id="ARBA00007663"/>
    </source>
</evidence>
<evidence type="ECO:0000256" key="1">
    <source>
        <dbReference type="ARBA" id="ARBA00004496"/>
    </source>
</evidence>
<dbReference type="GO" id="GO:0006450">
    <property type="term" value="P:regulation of translational fidelity"/>
    <property type="evidence" value="ECO:0007669"/>
    <property type="project" value="TreeGrafter"/>
</dbReference>
<reference evidence="16 17" key="1">
    <citation type="submission" date="2016-08" db="EMBL/GenBank/DDBJ databases">
        <title>Complete genome sequence of Fictibacillus arsenicus G25-54, a strain with toxicity to nematodes and a potential arsenic-resistance activity.</title>
        <authorList>
            <person name="Zheng Z."/>
        </authorList>
    </citation>
    <scope>NUCLEOTIDE SEQUENCE [LARGE SCALE GENOMIC DNA]</scope>
    <source>
        <strain evidence="16 17">G25-54</strain>
    </source>
</reference>
<dbReference type="PROSITE" id="PS51163">
    <property type="entry name" value="YRDC"/>
    <property type="match status" value="1"/>
</dbReference>
<dbReference type="PANTHER" id="PTHR17490">
    <property type="entry name" value="SUA5"/>
    <property type="match status" value="1"/>
</dbReference>
<feature type="domain" description="YrdC-like" evidence="15">
    <location>
        <begin position="21"/>
        <end position="207"/>
    </location>
</feature>